<organism evidence="6 7">
    <name type="scientific">Dactylosporangium sucinum</name>
    <dbReference type="NCBI Taxonomy" id="1424081"/>
    <lineage>
        <taxon>Bacteria</taxon>
        <taxon>Bacillati</taxon>
        <taxon>Actinomycetota</taxon>
        <taxon>Actinomycetes</taxon>
        <taxon>Micromonosporales</taxon>
        <taxon>Micromonosporaceae</taxon>
        <taxon>Dactylosporangium</taxon>
    </lineage>
</organism>
<dbReference type="Gene3D" id="3.40.50.300">
    <property type="entry name" value="P-loop containing nucleotide triphosphate hydrolases"/>
    <property type="match status" value="1"/>
</dbReference>
<gene>
    <name evidence="6" type="ORF">GCM10007977_031490</name>
</gene>
<dbReference type="InterPro" id="IPR027417">
    <property type="entry name" value="P-loop_NTPase"/>
</dbReference>
<keyword evidence="7" id="KW-1185">Reference proteome</keyword>
<dbReference type="CDD" id="cd18808">
    <property type="entry name" value="SF1_C_Upf1"/>
    <property type="match status" value="1"/>
</dbReference>
<dbReference type="InterPro" id="IPR050534">
    <property type="entry name" value="Coronavir_polyprotein_1ab"/>
</dbReference>
<keyword evidence="1" id="KW-0547">Nucleotide-binding</keyword>
<dbReference type="PANTHER" id="PTHR43788">
    <property type="entry name" value="DNA2/NAM7 HELICASE FAMILY MEMBER"/>
    <property type="match status" value="1"/>
</dbReference>
<name>A0A917WTH9_9ACTN</name>
<comment type="caution">
    <text evidence="6">The sequence shown here is derived from an EMBL/GenBank/DDBJ whole genome shotgun (WGS) entry which is preliminary data.</text>
</comment>
<sequence length="423" mass="46530">MHRSPFEKSGIDNAVAGGRPPARLAALTEQYRMRGPINEVVSIAFYPESKLVTAPAVARRARRSRAAWACNELIVLDTSSLAPRTARRQGVTSRYNLMHAQLVAALLGPDGDDNLELGLVTPFAPQARLLESLLPKAMLDTWAASTVHRFQGGERDVIVYDTVDTGYGVTPLHRWFTDGHAGSQGARLLNVAASRARDHLVVVAALNRMHKVRARDAVSTFFAHLLDQATRLPWEKSLTFSSSTERITNGVVKRLKRDLDRASTVDIWLPRTPLVGMRELIPHLRLITATGSNAEPVTVWVEPDRDGYLSAEVLATKRAGVNVRPCTPILESLAVVGDVVWSSTRSLLGPDPGVVLRTEHRAFADAVRRAQRRRPGVAPGSGQTADDRGHCRRTLVRFELPRRGDPHITYACASCDSPDRRPN</sequence>
<evidence type="ECO:0000256" key="3">
    <source>
        <dbReference type="ARBA" id="ARBA00022806"/>
    </source>
</evidence>
<feature type="domain" description="DNA2/NAM7 helicase-like C-terminal" evidence="5">
    <location>
        <begin position="22"/>
        <end position="204"/>
    </location>
</feature>
<reference evidence="6" key="1">
    <citation type="journal article" date="2014" name="Int. J. Syst. Evol. Microbiol.">
        <title>Complete genome sequence of Corynebacterium casei LMG S-19264T (=DSM 44701T), isolated from a smear-ripened cheese.</title>
        <authorList>
            <consortium name="US DOE Joint Genome Institute (JGI-PGF)"/>
            <person name="Walter F."/>
            <person name="Albersmeier A."/>
            <person name="Kalinowski J."/>
            <person name="Ruckert C."/>
        </authorList>
    </citation>
    <scope>NUCLEOTIDE SEQUENCE</scope>
    <source>
        <strain evidence="6">JCM 19831</strain>
    </source>
</reference>
<dbReference type="RefSeq" id="WP_190250559.1">
    <property type="nucleotide sequence ID" value="NZ_BMPI01000013.1"/>
</dbReference>
<dbReference type="GO" id="GO:0016787">
    <property type="term" value="F:hydrolase activity"/>
    <property type="evidence" value="ECO:0007669"/>
    <property type="project" value="UniProtKB-KW"/>
</dbReference>
<dbReference type="InterPro" id="IPR041679">
    <property type="entry name" value="DNA2/NAM7-like_C"/>
</dbReference>
<dbReference type="GO" id="GO:0043139">
    <property type="term" value="F:5'-3' DNA helicase activity"/>
    <property type="evidence" value="ECO:0007669"/>
    <property type="project" value="TreeGrafter"/>
</dbReference>
<accession>A0A917WTH9</accession>
<evidence type="ECO:0000256" key="1">
    <source>
        <dbReference type="ARBA" id="ARBA00022741"/>
    </source>
</evidence>
<dbReference type="PANTHER" id="PTHR43788:SF8">
    <property type="entry name" value="DNA-BINDING PROTEIN SMUBP-2"/>
    <property type="match status" value="1"/>
</dbReference>
<evidence type="ECO:0000259" key="5">
    <source>
        <dbReference type="Pfam" id="PF13087"/>
    </source>
</evidence>
<protein>
    <recommendedName>
        <fullName evidence="5">DNA2/NAM7 helicase-like C-terminal domain-containing protein</fullName>
    </recommendedName>
</protein>
<keyword evidence="2" id="KW-0378">Hydrolase</keyword>
<dbReference type="SUPFAM" id="SSF52540">
    <property type="entry name" value="P-loop containing nucleoside triphosphate hydrolases"/>
    <property type="match status" value="1"/>
</dbReference>
<evidence type="ECO:0000313" key="6">
    <source>
        <dbReference type="EMBL" id="GGM27887.1"/>
    </source>
</evidence>
<evidence type="ECO:0000313" key="7">
    <source>
        <dbReference type="Proteomes" id="UP000642070"/>
    </source>
</evidence>
<keyword evidence="3" id="KW-0347">Helicase</keyword>
<dbReference type="InterPro" id="IPR047187">
    <property type="entry name" value="SF1_C_Upf1"/>
</dbReference>
<dbReference type="Pfam" id="PF13087">
    <property type="entry name" value="AAA_12"/>
    <property type="match status" value="1"/>
</dbReference>
<keyword evidence="4" id="KW-0067">ATP-binding</keyword>
<dbReference type="AlphaFoldDB" id="A0A917WTH9"/>
<evidence type="ECO:0000256" key="2">
    <source>
        <dbReference type="ARBA" id="ARBA00022801"/>
    </source>
</evidence>
<dbReference type="Proteomes" id="UP000642070">
    <property type="component" value="Unassembled WGS sequence"/>
</dbReference>
<reference evidence="6" key="2">
    <citation type="submission" date="2020-09" db="EMBL/GenBank/DDBJ databases">
        <authorList>
            <person name="Sun Q."/>
            <person name="Ohkuma M."/>
        </authorList>
    </citation>
    <scope>NUCLEOTIDE SEQUENCE</scope>
    <source>
        <strain evidence="6">JCM 19831</strain>
    </source>
</reference>
<proteinExistence type="predicted"/>
<dbReference type="GO" id="GO:0005524">
    <property type="term" value="F:ATP binding"/>
    <property type="evidence" value="ECO:0007669"/>
    <property type="project" value="UniProtKB-KW"/>
</dbReference>
<evidence type="ECO:0000256" key="4">
    <source>
        <dbReference type="ARBA" id="ARBA00022840"/>
    </source>
</evidence>
<dbReference type="EMBL" id="BMPI01000013">
    <property type="protein sequence ID" value="GGM27887.1"/>
    <property type="molecule type" value="Genomic_DNA"/>
</dbReference>